<dbReference type="AlphaFoldDB" id="A0AAV1SSV0"/>
<evidence type="ECO:0000313" key="1">
    <source>
        <dbReference type="EMBL" id="CAK7357127.1"/>
    </source>
</evidence>
<dbReference type="EMBL" id="CAWUPB010001197">
    <property type="protein sequence ID" value="CAK7357127.1"/>
    <property type="molecule type" value="Genomic_DNA"/>
</dbReference>
<keyword evidence="2" id="KW-1185">Reference proteome</keyword>
<reference evidence="1 2" key="1">
    <citation type="submission" date="2024-01" db="EMBL/GenBank/DDBJ databases">
        <authorList>
            <person name="Waweru B."/>
        </authorList>
    </citation>
    <scope>NUCLEOTIDE SEQUENCE [LARGE SCALE GENOMIC DNA]</scope>
</reference>
<accession>A0AAV1SSV0</accession>
<gene>
    <name evidence="1" type="ORF">DCAF_LOCUS27411</name>
</gene>
<sequence>MTPNLLVFLGNEDMGRDGAWKEETKVSMDFMTGNWQPEESRSDASKELCNLSQTISQPWMLVGDFNAILSLDEKSEGQGFNYYNSLHFQNCVTDLLPYGLRIPTSKIPLEKGLGLGKKTWNSYEDFTKEINDFTGAAKT</sequence>
<proteinExistence type="predicted"/>
<dbReference type="Proteomes" id="UP001314170">
    <property type="component" value="Unassembled WGS sequence"/>
</dbReference>
<protein>
    <recommendedName>
        <fullName evidence="3">Endonuclease/exonuclease/phosphatase domain-containing protein</fullName>
    </recommendedName>
</protein>
<comment type="caution">
    <text evidence="1">The sequence shown here is derived from an EMBL/GenBank/DDBJ whole genome shotgun (WGS) entry which is preliminary data.</text>
</comment>
<name>A0AAV1SSV0_9ROSI</name>
<evidence type="ECO:0008006" key="3">
    <source>
        <dbReference type="Google" id="ProtNLM"/>
    </source>
</evidence>
<organism evidence="1 2">
    <name type="scientific">Dovyalis caffra</name>
    <dbReference type="NCBI Taxonomy" id="77055"/>
    <lineage>
        <taxon>Eukaryota</taxon>
        <taxon>Viridiplantae</taxon>
        <taxon>Streptophyta</taxon>
        <taxon>Embryophyta</taxon>
        <taxon>Tracheophyta</taxon>
        <taxon>Spermatophyta</taxon>
        <taxon>Magnoliopsida</taxon>
        <taxon>eudicotyledons</taxon>
        <taxon>Gunneridae</taxon>
        <taxon>Pentapetalae</taxon>
        <taxon>rosids</taxon>
        <taxon>fabids</taxon>
        <taxon>Malpighiales</taxon>
        <taxon>Salicaceae</taxon>
        <taxon>Flacourtieae</taxon>
        <taxon>Dovyalis</taxon>
    </lineage>
</organism>
<evidence type="ECO:0000313" key="2">
    <source>
        <dbReference type="Proteomes" id="UP001314170"/>
    </source>
</evidence>